<dbReference type="RefSeq" id="WP_207141904.1">
    <property type="nucleotide sequence ID" value="NZ_JAEKJZ010000003.1"/>
</dbReference>
<dbReference type="Proteomes" id="UP000664096">
    <property type="component" value="Unassembled WGS sequence"/>
</dbReference>
<evidence type="ECO:0000313" key="3">
    <source>
        <dbReference type="Proteomes" id="UP000664096"/>
    </source>
</evidence>
<evidence type="ECO:0000256" key="1">
    <source>
        <dbReference type="SAM" id="Phobius"/>
    </source>
</evidence>
<feature type="transmembrane region" description="Helical" evidence="1">
    <location>
        <begin position="80"/>
        <end position="100"/>
    </location>
</feature>
<organism evidence="2 3">
    <name type="scientific">Roseibium aggregatum</name>
    <dbReference type="NCBI Taxonomy" id="187304"/>
    <lineage>
        <taxon>Bacteria</taxon>
        <taxon>Pseudomonadati</taxon>
        <taxon>Pseudomonadota</taxon>
        <taxon>Alphaproteobacteria</taxon>
        <taxon>Hyphomicrobiales</taxon>
        <taxon>Stappiaceae</taxon>
        <taxon>Roseibium</taxon>
    </lineage>
</organism>
<reference evidence="2" key="1">
    <citation type="submission" date="2020-12" db="EMBL/GenBank/DDBJ databases">
        <title>Oil enriched cultivation method for isolating marine PHA-producing bacteria.</title>
        <authorList>
            <person name="Zheng W."/>
            <person name="Yu S."/>
            <person name="Huang Y."/>
        </authorList>
    </citation>
    <scope>NUCLEOTIDE SEQUENCE</scope>
    <source>
        <strain evidence="2">SY-2-12</strain>
    </source>
</reference>
<dbReference type="EMBL" id="JAEKJZ010000003">
    <property type="protein sequence ID" value="MBN9672069.1"/>
    <property type="molecule type" value="Genomic_DNA"/>
</dbReference>
<keyword evidence="1" id="KW-0812">Transmembrane</keyword>
<comment type="caution">
    <text evidence="2">The sequence shown here is derived from an EMBL/GenBank/DDBJ whole genome shotgun (WGS) entry which is preliminary data.</text>
</comment>
<proteinExistence type="predicted"/>
<keyword evidence="1" id="KW-1133">Transmembrane helix</keyword>
<sequence length="254" mass="28018">MNSSTETPIREEDLVRYVDNELSPQRRLEVEAYLRENRDAADRVAEDRKIAGDLKAAFSGLPVNPPVLAERRRATPYPPLAMTGAIAAALLIGVFAGWTLKPVTQPPARAAFLSDALAAHRTFAVEVVHPVEVAAEDERHLATWLGNRLNRPFHIPDLRVAGLTLMGGRLLPGAADPAAQLMYDDADGKRVTVYLRRDADGEAKFQFAKSGPEQAFFWSNNGFTYAVTGDLSRQKLLDLANLIQTQFDPDRAKQ</sequence>
<dbReference type="AlphaFoldDB" id="A0A939EI85"/>
<protein>
    <submittedName>
        <fullName evidence="2">Anti-sigma factor</fullName>
    </submittedName>
</protein>
<gene>
    <name evidence="2" type="ORF">JF539_17085</name>
</gene>
<name>A0A939EI85_9HYPH</name>
<keyword evidence="1" id="KW-0472">Membrane</keyword>
<accession>A0A939EI85</accession>
<evidence type="ECO:0000313" key="2">
    <source>
        <dbReference type="EMBL" id="MBN9672069.1"/>
    </source>
</evidence>